<name>A0A9J9LE22_RHIWR</name>
<feature type="domain" description="SF3 helicase" evidence="5">
    <location>
        <begin position="633"/>
        <end position="796"/>
    </location>
</feature>
<organism evidence="6 7">
    <name type="scientific">Rhizorhabdus wittichii (strain DSM 6014 / CCUG 31198 / JCM 15750 / NBRC 105917 / EY 4224 / RW1)</name>
    <name type="common">Sphingomonas wittichii</name>
    <dbReference type="NCBI Taxonomy" id="392499"/>
    <lineage>
        <taxon>Bacteria</taxon>
        <taxon>Pseudomonadati</taxon>
        <taxon>Pseudomonadota</taxon>
        <taxon>Alphaproteobacteria</taxon>
        <taxon>Sphingomonadales</taxon>
        <taxon>Sphingomonadaceae</taxon>
        <taxon>Rhizorhabdus</taxon>
    </lineage>
</organism>
<dbReference type="CDD" id="cd04859">
    <property type="entry name" value="Prim_Pol"/>
    <property type="match status" value="1"/>
</dbReference>
<dbReference type="Proteomes" id="UP000001989">
    <property type="component" value="Chromosome"/>
</dbReference>
<sequence length="955" mass="105209">MADNVVPIGEAKKPRKPRGGGEPPKGSGNIFLDAALGYAARGWPVFPCNPKNKRPLLGKDRDAQGNAIPGTGGLKKASTDPETIRGWWRKWPKAMIGLLTGVNGLFVVDFDPGIETDPKTGEPIMDPVTGEPIEYTLEGLKAVLCFQIGGPLPASLAVRTAGKGGVHVYFRQPDEGADIRNRNNLPHRIDVRGTGGYVIAPPSVMDTGREYRWLHGDADVEPVEAPAALVDILRKPKGSAPSENVGANAPASSRPTVAVDRPTSEADAEEQALRRYGLAALDREVEKARTAPNGTRNNTLNACGLALGHLVGAGALSRELAISALVDVARAWRDIDKSTDTITRAVDDGAADPRELAHVRADARDRFRRFAGRRRDNPSAASGLRAAEIEQSFQSGSEANDGDAAGVETGRRSTASQRARAARELHGKLARYNRTDLGNAERWRDRFGDDFRYSPALGWFAWDRKRWKLLSAEANKVPGEVLASVFKMVRAIRREAWVVRASGVPDLEKNPGGLDRTVFDEKGKAKRLSAALFAWADTSEGNARLTCVAKLAMPFITIEPDAFDRDLYAFNVQNGTLRFRRERRPDGSWRVMMKLMDHDRRDLLTKISPVTFDPEAKSPVYDGLLEWAQPDPAMRRYLHQWGGLSLTGETGEQKLHFWHGGGGNGKGTVLNAWCHVAGDYFASVSIETFLDQGPKKSGDKATPDLAKLPGVRLLRVSEPEERAQLAEALIKLVTGQDPLSVRHLHKGFFEFLPHFKLTIMGNHWLGIRGTDKGIWRRVKLIPWDASIDDADKDETLPDQLKAEASGILNHMIKGLLDWMRNGLIEPRSVTQATAAYREASDPLGRFLALCVRPAQGKRVQSSRLHAVYEAWCAAASEPTWKNKTFAQALLDKGYKKKPSNGMQWLDIELIRQREDFVDEQGNPKPFTIEEDEDDPPPIEPDDGVQWGDDDDLPPL</sequence>
<dbReference type="Pfam" id="PF09250">
    <property type="entry name" value="Prim-Pol"/>
    <property type="match status" value="1"/>
</dbReference>
<keyword evidence="7" id="KW-1185">Reference proteome</keyword>
<accession>A0A9J9LE22</accession>
<dbReference type="InterPro" id="IPR014818">
    <property type="entry name" value="Phage/plasmid_primase_P4_C"/>
</dbReference>
<dbReference type="SMART" id="SM00885">
    <property type="entry name" value="D5_N"/>
    <property type="match status" value="1"/>
</dbReference>
<protein>
    <submittedName>
        <fullName evidence="6">Phage/plasmid primase, P4 family</fullName>
    </submittedName>
</protein>
<dbReference type="InterPro" id="IPR006500">
    <property type="entry name" value="Helicase_put_C_phage/plasmid"/>
</dbReference>
<dbReference type="EMBL" id="CP000699">
    <property type="protein sequence ID" value="ABQ68555.1"/>
    <property type="molecule type" value="Genomic_DNA"/>
</dbReference>
<proteinExistence type="predicted"/>
<dbReference type="InterPro" id="IPR027417">
    <property type="entry name" value="P-loop_NTPase"/>
</dbReference>
<feature type="region of interest" description="Disordered" evidence="4">
    <location>
        <begin position="390"/>
        <end position="420"/>
    </location>
</feature>
<keyword evidence="1" id="KW-0547">Nucleotide-binding</keyword>
<evidence type="ECO:0000259" key="5">
    <source>
        <dbReference type="PROSITE" id="PS51206"/>
    </source>
</evidence>
<feature type="region of interest" description="Disordered" evidence="4">
    <location>
        <begin position="916"/>
        <end position="955"/>
    </location>
</feature>
<feature type="region of interest" description="Disordered" evidence="4">
    <location>
        <begin position="56"/>
        <end position="79"/>
    </location>
</feature>
<dbReference type="GO" id="GO:0005524">
    <property type="term" value="F:ATP binding"/>
    <property type="evidence" value="ECO:0007669"/>
    <property type="project" value="UniProtKB-KW"/>
</dbReference>
<dbReference type="KEGG" id="swi:Swit_2196"/>
<dbReference type="InterPro" id="IPR015330">
    <property type="entry name" value="DNA_primase/pol_bifunc_N"/>
</dbReference>
<dbReference type="Gene3D" id="3.40.50.300">
    <property type="entry name" value="P-loop containing nucleotide triphosphate hydrolases"/>
    <property type="match status" value="1"/>
</dbReference>
<evidence type="ECO:0000256" key="1">
    <source>
        <dbReference type="ARBA" id="ARBA00022741"/>
    </source>
</evidence>
<dbReference type="InterPro" id="IPR014015">
    <property type="entry name" value="Helicase_SF3_DNA-vir"/>
</dbReference>
<feature type="region of interest" description="Disordered" evidence="4">
    <location>
        <begin position="239"/>
        <end position="267"/>
    </location>
</feature>
<feature type="compositionally biased region" description="Acidic residues" evidence="4">
    <location>
        <begin position="928"/>
        <end position="955"/>
    </location>
</feature>
<dbReference type="AlphaFoldDB" id="A0A9J9LE22"/>
<feature type="region of interest" description="Disordered" evidence="4">
    <location>
        <begin position="1"/>
        <end position="27"/>
    </location>
</feature>
<keyword evidence="2" id="KW-0378">Hydrolase</keyword>
<evidence type="ECO:0000256" key="3">
    <source>
        <dbReference type="ARBA" id="ARBA00022840"/>
    </source>
</evidence>
<evidence type="ECO:0000313" key="6">
    <source>
        <dbReference type="EMBL" id="ABQ68555.1"/>
    </source>
</evidence>
<dbReference type="GO" id="GO:0016787">
    <property type="term" value="F:hydrolase activity"/>
    <property type="evidence" value="ECO:0007669"/>
    <property type="project" value="UniProtKB-KW"/>
</dbReference>
<dbReference type="Pfam" id="PF08706">
    <property type="entry name" value="D5_N"/>
    <property type="match status" value="1"/>
</dbReference>
<reference evidence="6 7" key="1">
    <citation type="journal article" date="2010" name="J. Bacteriol.">
        <title>Genome sequence of the dioxin-mineralizing bacterium Sphingomonas wittichii RW1.</title>
        <authorList>
            <person name="Miller T.R."/>
            <person name="Delcher A.L."/>
            <person name="Salzberg S.L."/>
            <person name="Saunders E."/>
            <person name="Detter J.C."/>
            <person name="Halden R.U."/>
        </authorList>
    </citation>
    <scope>NUCLEOTIDE SEQUENCE [LARGE SCALE GENOMIC DNA]</scope>
    <source>
        <strain evidence="7">DSM 6014 / CCUG 31198 / JCM 15750 / NBRC 105917 / EY 4224 / RW1</strain>
    </source>
</reference>
<evidence type="ECO:0000256" key="4">
    <source>
        <dbReference type="SAM" id="MobiDB-lite"/>
    </source>
</evidence>
<dbReference type="PROSITE" id="PS51206">
    <property type="entry name" value="SF3_HELICASE_1"/>
    <property type="match status" value="1"/>
</dbReference>
<dbReference type="SUPFAM" id="SSF56747">
    <property type="entry name" value="Prim-pol domain"/>
    <property type="match status" value="1"/>
</dbReference>
<keyword evidence="3" id="KW-0067">ATP-binding</keyword>
<evidence type="ECO:0000313" key="7">
    <source>
        <dbReference type="Proteomes" id="UP000001989"/>
    </source>
</evidence>
<dbReference type="PANTHER" id="PTHR35372">
    <property type="entry name" value="ATP BINDING PROTEIN-RELATED"/>
    <property type="match status" value="1"/>
</dbReference>
<dbReference type="PANTHER" id="PTHR35372:SF2">
    <property type="entry name" value="SF3 HELICASE DOMAIN-CONTAINING PROTEIN"/>
    <property type="match status" value="1"/>
</dbReference>
<dbReference type="NCBIfam" id="TIGR01613">
    <property type="entry name" value="primase_Cterm"/>
    <property type="match status" value="1"/>
</dbReference>
<gene>
    <name evidence="6" type="ordered locus">Swit_2196</name>
</gene>
<dbReference type="InterPro" id="IPR051620">
    <property type="entry name" value="ORF904-like_C"/>
</dbReference>
<evidence type="ECO:0000256" key="2">
    <source>
        <dbReference type="ARBA" id="ARBA00022801"/>
    </source>
</evidence>
<dbReference type="SMART" id="SM00943">
    <property type="entry name" value="Prim-Pol"/>
    <property type="match status" value="1"/>
</dbReference>